<name>A0A0N9ESD9_9CAUD</name>
<proteinExistence type="predicted"/>
<dbReference type="OrthoDB" id="14274at10239"/>
<accession>A0A0N9ESD9</accession>
<organism evidence="1 2">
    <name type="scientific">Pseudomonas phage PAE1</name>
    <dbReference type="NCBI Taxonomy" id="1718273"/>
    <lineage>
        <taxon>Viruses</taxon>
        <taxon>Duplodnaviria</taxon>
        <taxon>Heunggongvirae</taxon>
        <taxon>Uroviricota</taxon>
        <taxon>Caudoviricetes</taxon>
        <taxon>Mesyanzhinovviridae</taxon>
        <taxon>Rabinowitzvirinae</taxon>
        <taxon>Yuavirus</taxon>
        <taxon>Yuavirus PAE1</taxon>
        <taxon>Pseudomonas virus PAE1</taxon>
    </lineage>
</organism>
<protein>
    <recommendedName>
        <fullName evidence="3">DUF3310 domain-containing protein</fullName>
    </recommendedName>
</protein>
<evidence type="ECO:0000313" key="2">
    <source>
        <dbReference type="Proteomes" id="UP000204629"/>
    </source>
</evidence>
<keyword evidence="2" id="KW-1185">Reference proteome</keyword>
<dbReference type="GeneID" id="26642085"/>
<sequence>MSVNEKQVGGEHYRSPVQHWDYVELNGLRYTEGCATKYATRNRKKHEDPRQDLEKAIHYVEKVQDLYRNGVLLPRSAPVVITPDAFAAANGLTEDEAEVVRILTFWESDPELTAALNLLRKMIEEVGA</sequence>
<evidence type="ECO:0000313" key="1">
    <source>
        <dbReference type="EMBL" id="ALF51556.1"/>
    </source>
</evidence>
<gene>
    <name evidence="1" type="ORF">PAE1_56</name>
</gene>
<dbReference type="EMBL" id="KT734862">
    <property type="protein sequence ID" value="ALF51556.1"/>
    <property type="molecule type" value="Genomic_DNA"/>
</dbReference>
<dbReference type="RefSeq" id="YP_009215747.1">
    <property type="nucleotide sequence ID" value="NC_028980.1"/>
</dbReference>
<evidence type="ECO:0008006" key="3">
    <source>
        <dbReference type="Google" id="ProtNLM"/>
    </source>
</evidence>
<dbReference type="Proteomes" id="UP000204629">
    <property type="component" value="Segment"/>
</dbReference>
<dbReference type="KEGG" id="vg:26642085"/>
<reference evidence="1 2" key="1">
    <citation type="journal article" date="2016" name="Genome Announc.">
        <title>Genome Sequences of Pseudomonas oryzihabitans Phage POR1 and Pseudomonas aeruginosa Phage PAE1.</title>
        <authorList>
            <person name="Dyson Z.A."/>
            <person name="Seviour R.J."/>
            <person name="Tucci J."/>
            <person name="Petrovski S."/>
        </authorList>
    </citation>
    <scope>NUCLEOTIDE SEQUENCE [LARGE SCALE GENOMIC DNA]</scope>
</reference>